<name>A0A5P2CR27_STRVZ</name>
<evidence type="ECO:0000313" key="4">
    <source>
        <dbReference type="Proteomes" id="UP000324015"/>
    </source>
</evidence>
<dbReference type="AlphaFoldDB" id="A0A5P2CR27"/>
<dbReference type="Gene3D" id="1.25.40.10">
    <property type="entry name" value="Tetratricopeptide repeat domain"/>
    <property type="match status" value="1"/>
</dbReference>
<feature type="compositionally biased region" description="Gly residues" evidence="2">
    <location>
        <begin position="269"/>
        <end position="278"/>
    </location>
</feature>
<dbReference type="EMBL" id="CP029191">
    <property type="protein sequence ID" value="QES44467.1"/>
    <property type="molecule type" value="Genomic_DNA"/>
</dbReference>
<feature type="compositionally biased region" description="Basic and acidic residues" evidence="2">
    <location>
        <begin position="103"/>
        <end position="117"/>
    </location>
</feature>
<gene>
    <name evidence="3" type="ORF">DEJ49_28810</name>
</gene>
<feature type="compositionally biased region" description="Basic and acidic residues" evidence="2">
    <location>
        <begin position="168"/>
        <end position="192"/>
    </location>
</feature>
<accession>A0A5P2CR27</accession>
<evidence type="ECO:0000256" key="2">
    <source>
        <dbReference type="SAM" id="MobiDB-lite"/>
    </source>
</evidence>
<keyword evidence="1" id="KW-0802">TPR repeat</keyword>
<dbReference type="Proteomes" id="UP000324015">
    <property type="component" value="Chromosome"/>
</dbReference>
<evidence type="ECO:0000256" key="1">
    <source>
        <dbReference type="PROSITE-ProRule" id="PRU00339"/>
    </source>
</evidence>
<dbReference type="InterPro" id="IPR011990">
    <property type="entry name" value="TPR-like_helical_dom_sf"/>
</dbReference>
<feature type="compositionally biased region" description="Basic and acidic residues" evidence="2">
    <location>
        <begin position="76"/>
        <end position="93"/>
    </location>
</feature>
<dbReference type="InterPro" id="IPR019734">
    <property type="entry name" value="TPR_rpt"/>
</dbReference>
<dbReference type="SUPFAM" id="SSF48452">
    <property type="entry name" value="TPR-like"/>
    <property type="match status" value="1"/>
</dbReference>
<sequence length="959" mass="99783">MTTQPRDEDLSQAEQACAEGESALERGDTATAEDSFAKALRLAGADSGVDGGAGGGACGRDAGGDAYGTNAGGDAHAPDTEGGARRPDTESDAHAPNARGRVCRPDTEGDAHDHDTGSHACGPDTEAHAHDPHTGSRTWRPDARSPVCRPDTEAHAHNPDTGGRARRSGAEADAHDPDAGGRACRLDTESDAHNPNTGSHACGPDTEAHAHHPHTGSHARRPDTEADAHHPDTGGGAYGPDTEADAHHPNAGGGAYGPDTEADAHHPDTGGGACGPDAGGDAHRPDTGSRAWRPDACSPGSGGGSGVEGVARLVARAWTGAGRVWLARGEIEGAEAVFERAHALRPSAAGPLHWLGCAAAHRGDLVTAERHLTASLACAVPHRRSLVQRAYVRVRAGRTDAALDDLRAAASAGSLDDDARWVFAALSGRSAREVALRLRRAALTALTPLAPHGGFVAGGDVGWRRAGELVDAARGVDPGPWPSSQVYAVALVRGGRRAAALALLDDAVRNDPADHRVTHAFAVGLLNSATEQGGSQWEACVAAWAALLHDAAFWTHVLTSASRRYGVTVEPSLVPVLRAGLREVLERHLPDDAGTRVAPGPLLQREADAAKLLAAVGGFPAAEGAGAPLFCGPLRIAELGRAAEFGAFAAAWERSFADARAAQHSTYTGATVPATPVAHTSLTYAFSELGFAQLLLGQDKPADALAALSELRCPACRARGGPGAAAVCEPACGRFDELNPGYAGVPDKHLRLALDARGLALEARLSMGRTELTSARPDFGAAAAYWRRALVHSREIDRYRETQTAIVDMALGAARDAHRDGRLSLAVATLDATRSVIGANERARLEGQLARVLADRGISVANDEEELLDRPAADLRRSVAFNPHLLRAQVSLGIVLRGLAAARWSSGSLSGARATLREAVDRLTAALVLFPDDPDLEELREAAVADLDHVMWQPDESEQ</sequence>
<dbReference type="PROSITE" id="PS50005">
    <property type="entry name" value="TPR"/>
    <property type="match status" value="1"/>
</dbReference>
<proteinExistence type="predicted"/>
<feature type="compositionally biased region" description="Basic and acidic residues" evidence="2">
    <location>
        <begin position="125"/>
        <end position="143"/>
    </location>
</feature>
<protein>
    <recommendedName>
        <fullName evidence="5">Tetratricopeptide repeat protein</fullName>
    </recommendedName>
</protein>
<evidence type="ECO:0000313" key="3">
    <source>
        <dbReference type="EMBL" id="QES44467.1"/>
    </source>
</evidence>
<feature type="region of interest" description="Disordered" evidence="2">
    <location>
        <begin position="1"/>
        <end position="31"/>
    </location>
</feature>
<organism evidence="3 4">
    <name type="scientific">Streptomyces venezuelae</name>
    <dbReference type="NCBI Taxonomy" id="54571"/>
    <lineage>
        <taxon>Bacteria</taxon>
        <taxon>Bacillati</taxon>
        <taxon>Actinomycetota</taxon>
        <taxon>Actinomycetes</taxon>
        <taxon>Kitasatosporales</taxon>
        <taxon>Streptomycetaceae</taxon>
        <taxon>Streptomyces</taxon>
    </lineage>
</organism>
<evidence type="ECO:0008006" key="5">
    <source>
        <dbReference type="Google" id="ProtNLM"/>
    </source>
</evidence>
<feature type="region of interest" description="Disordered" evidence="2">
    <location>
        <begin position="45"/>
        <end position="306"/>
    </location>
</feature>
<dbReference type="SMART" id="SM00028">
    <property type="entry name" value="TPR"/>
    <property type="match status" value="2"/>
</dbReference>
<feature type="compositionally biased region" description="Basic and acidic residues" evidence="2">
    <location>
        <begin position="220"/>
        <end position="232"/>
    </location>
</feature>
<feature type="compositionally biased region" description="Gly residues" evidence="2">
    <location>
        <begin position="49"/>
        <end position="58"/>
    </location>
</feature>
<feature type="repeat" description="TPR" evidence="1">
    <location>
        <begin position="315"/>
        <end position="348"/>
    </location>
</feature>
<reference evidence="3 4" key="1">
    <citation type="submission" date="2018-05" db="EMBL/GenBank/DDBJ databases">
        <title>Streptomyces venezuelae.</title>
        <authorList>
            <person name="Kim W."/>
            <person name="Lee N."/>
            <person name="Cho B.-K."/>
        </authorList>
    </citation>
    <scope>NUCLEOTIDE SEQUENCE [LARGE SCALE GENOMIC DNA]</scope>
    <source>
        <strain evidence="3 4">ATCC 14585</strain>
    </source>
</reference>